<protein>
    <submittedName>
        <fullName evidence="2">Uncharacterized protein TCIL3000_7_5190</fullName>
    </submittedName>
</protein>
<reference evidence="2" key="1">
    <citation type="journal article" date="2012" name="Proc. Natl. Acad. Sci. U.S.A.">
        <title>Antigenic diversity is generated by distinct evolutionary mechanisms in African trypanosome species.</title>
        <authorList>
            <person name="Jackson A.P."/>
            <person name="Berry A."/>
            <person name="Aslett M."/>
            <person name="Allison H.C."/>
            <person name="Burton P."/>
            <person name="Vavrova-Anderson J."/>
            <person name="Brown R."/>
            <person name="Browne H."/>
            <person name="Corton N."/>
            <person name="Hauser H."/>
            <person name="Gamble J."/>
            <person name="Gilderthorp R."/>
            <person name="Marcello L."/>
            <person name="McQuillan J."/>
            <person name="Otto T.D."/>
            <person name="Quail M.A."/>
            <person name="Sanders M.J."/>
            <person name="van Tonder A."/>
            <person name="Ginger M.L."/>
            <person name="Field M.C."/>
            <person name="Barry J.D."/>
            <person name="Hertz-Fowler C."/>
            <person name="Berriman M."/>
        </authorList>
    </citation>
    <scope>NUCLEOTIDE SEQUENCE</scope>
    <source>
        <strain evidence="2">IL3000</strain>
    </source>
</reference>
<dbReference type="EMBL" id="HE575320">
    <property type="protein sequence ID" value="CCC91705.1"/>
    <property type="molecule type" value="Genomic_DNA"/>
</dbReference>
<feature type="region of interest" description="Disordered" evidence="1">
    <location>
        <begin position="26"/>
        <end position="90"/>
    </location>
</feature>
<gene>
    <name evidence="2" type="ORF">TCIL3000_7_5190</name>
</gene>
<evidence type="ECO:0000256" key="1">
    <source>
        <dbReference type="SAM" id="MobiDB-lite"/>
    </source>
</evidence>
<feature type="compositionally biased region" description="Basic and acidic residues" evidence="1">
    <location>
        <begin position="64"/>
        <end position="90"/>
    </location>
</feature>
<name>G0UQP4_TRYCI</name>
<dbReference type="AlphaFoldDB" id="G0UQP4"/>
<sequence>MWSSRKIKEFKKLLICSGARTKRTIARVAGKSHRGPPTTERSNSWSGGGRHWSRSTTKITTRKQRGEINKTRWQKQRRENKCPPSGGEEKTWSPIVSCDDWHQTVVCAPKQTRKHKHSKIFLKKYETSEDLINKPHRGEGNMQPRPFPPFHSHNQNPEFRFPGECL</sequence>
<evidence type="ECO:0000313" key="2">
    <source>
        <dbReference type="EMBL" id="CCC91705.1"/>
    </source>
</evidence>
<proteinExistence type="predicted"/>
<organism evidence="2">
    <name type="scientific">Trypanosoma congolense (strain IL3000)</name>
    <dbReference type="NCBI Taxonomy" id="1068625"/>
    <lineage>
        <taxon>Eukaryota</taxon>
        <taxon>Discoba</taxon>
        <taxon>Euglenozoa</taxon>
        <taxon>Kinetoplastea</taxon>
        <taxon>Metakinetoplastina</taxon>
        <taxon>Trypanosomatida</taxon>
        <taxon>Trypanosomatidae</taxon>
        <taxon>Trypanosoma</taxon>
        <taxon>Nannomonas</taxon>
    </lineage>
</organism>
<dbReference type="VEuPathDB" id="TriTrypDB:TcIL3000_7_5190"/>
<accession>G0UQP4</accession>